<organism evidence="3 4">
    <name type="scientific">Pterulicium gracile</name>
    <dbReference type="NCBI Taxonomy" id="1884261"/>
    <lineage>
        <taxon>Eukaryota</taxon>
        <taxon>Fungi</taxon>
        <taxon>Dikarya</taxon>
        <taxon>Basidiomycota</taxon>
        <taxon>Agaricomycotina</taxon>
        <taxon>Agaricomycetes</taxon>
        <taxon>Agaricomycetidae</taxon>
        <taxon>Agaricales</taxon>
        <taxon>Pleurotineae</taxon>
        <taxon>Pterulaceae</taxon>
        <taxon>Pterulicium</taxon>
    </lineage>
</organism>
<evidence type="ECO:0008006" key="5">
    <source>
        <dbReference type="Google" id="ProtNLM"/>
    </source>
</evidence>
<dbReference type="Gene3D" id="1.20.140.150">
    <property type="match status" value="1"/>
</dbReference>
<evidence type="ECO:0000256" key="1">
    <source>
        <dbReference type="SAM" id="Phobius"/>
    </source>
</evidence>
<sequence length="214" mass="23972">MRKTSYVVTFFAVLASFILNIVSLQEPQWLVVKYPKSFGTTITEYYGLLEMCTNKVVSIPDPDKGKPIEYTNYVCRAFPKRQTDRCEQNSGFCTSWSTAGFASELAIGCGALTLLTLIVGVSTHSRRRRIWRVVAGLIILHSAFQIITFAIVTNSFNRNRYPTFDRAKLGVSYALTVVSWALGVINAVAVMVTGHFAERGHRWAAGNRAYRTIQ</sequence>
<proteinExistence type="predicted"/>
<keyword evidence="4" id="KW-1185">Reference proteome</keyword>
<feature type="transmembrane region" description="Helical" evidence="1">
    <location>
        <begin position="130"/>
        <end position="152"/>
    </location>
</feature>
<feature type="signal peptide" evidence="2">
    <location>
        <begin position="1"/>
        <end position="24"/>
    </location>
</feature>
<evidence type="ECO:0000313" key="3">
    <source>
        <dbReference type="EMBL" id="TFL04811.1"/>
    </source>
</evidence>
<dbReference type="AlphaFoldDB" id="A0A5C3QWA4"/>
<evidence type="ECO:0000313" key="4">
    <source>
        <dbReference type="Proteomes" id="UP000305067"/>
    </source>
</evidence>
<dbReference type="Proteomes" id="UP000305067">
    <property type="component" value="Unassembled WGS sequence"/>
</dbReference>
<accession>A0A5C3QWA4</accession>
<protein>
    <recommendedName>
        <fullName evidence="5">Actin cortical patch SUR7/pH-response regulator pali</fullName>
    </recommendedName>
</protein>
<evidence type="ECO:0000256" key="2">
    <source>
        <dbReference type="SAM" id="SignalP"/>
    </source>
</evidence>
<keyword evidence="1" id="KW-0812">Transmembrane</keyword>
<dbReference type="EMBL" id="ML178818">
    <property type="protein sequence ID" value="TFL04811.1"/>
    <property type="molecule type" value="Genomic_DNA"/>
</dbReference>
<name>A0A5C3QWA4_9AGAR</name>
<keyword evidence="1" id="KW-0472">Membrane</keyword>
<dbReference type="OrthoDB" id="61370at2759"/>
<feature type="transmembrane region" description="Helical" evidence="1">
    <location>
        <begin position="105"/>
        <end position="123"/>
    </location>
</feature>
<feature type="chain" id="PRO_5022827154" description="Actin cortical patch SUR7/pH-response regulator pali" evidence="2">
    <location>
        <begin position="25"/>
        <end position="214"/>
    </location>
</feature>
<feature type="transmembrane region" description="Helical" evidence="1">
    <location>
        <begin position="172"/>
        <end position="192"/>
    </location>
</feature>
<gene>
    <name evidence="3" type="ORF">BDV98DRAFT_637683</name>
</gene>
<keyword evidence="2" id="KW-0732">Signal</keyword>
<keyword evidence="1" id="KW-1133">Transmembrane helix</keyword>
<reference evidence="3 4" key="1">
    <citation type="journal article" date="2019" name="Nat. Ecol. Evol.">
        <title>Megaphylogeny resolves global patterns of mushroom evolution.</title>
        <authorList>
            <person name="Varga T."/>
            <person name="Krizsan K."/>
            <person name="Foldi C."/>
            <person name="Dima B."/>
            <person name="Sanchez-Garcia M."/>
            <person name="Sanchez-Ramirez S."/>
            <person name="Szollosi G.J."/>
            <person name="Szarkandi J.G."/>
            <person name="Papp V."/>
            <person name="Albert L."/>
            <person name="Andreopoulos W."/>
            <person name="Angelini C."/>
            <person name="Antonin V."/>
            <person name="Barry K.W."/>
            <person name="Bougher N.L."/>
            <person name="Buchanan P."/>
            <person name="Buyck B."/>
            <person name="Bense V."/>
            <person name="Catcheside P."/>
            <person name="Chovatia M."/>
            <person name="Cooper J."/>
            <person name="Damon W."/>
            <person name="Desjardin D."/>
            <person name="Finy P."/>
            <person name="Geml J."/>
            <person name="Haridas S."/>
            <person name="Hughes K."/>
            <person name="Justo A."/>
            <person name="Karasinski D."/>
            <person name="Kautmanova I."/>
            <person name="Kiss B."/>
            <person name="Kocsube S."/>
            <person name="Kotiranta H."/>
            <person name="LaButti K.M."/>
            <person name="Lechner B.E."/>
            <person name="Liimatainen K."/>
            <person name="Lipzen A."/>
            <person name="Lukacs Z."/>
            <person name="Mihaltcheva S."/>
            <person name="Morgado L.N."/>
            <person name="Niskanen T."/>
            <person name="Noordeloos M.E."/>
            <person name="Ohm R.A."/>
            <person name="Ortiz-Santana B."/>
            <person name="Ovrebo C."/>
            <person name="Racz N."/>
            <person name="Riley R."/>
            <person name="Savchenko A."/>
            <person name="Shiryaev A."/>
            <person name="Soop K."/>
            <person name="Spirin V."/>
            <person name="Szebenyi C."/>
            <person name="Tomsovsky M."/>
            <person name="Tulloss R.E."/>
            <person name="Uehling J."/>
            <person name="Grigoriev I.V."/>
            <person name="Vagvolgyi C."/>
            <person name="Papp T."/>
            <person name="Martin F.M."/>
            <person name="Miettinen O."/>
            <person name="Hibbett D.S."/>
            <person name="Nagy L.G."/>
        </authorList>
    </citation>
    <scope>NUCLEOTIDE SEQUENCE [LARGE SCALE GENOMIC DNA]</scope>
    <source>
        <strain evidence="3 4">CBS 309.79</strain>
    </source>
</reference>